<evidence type="ECO:0000259" key="1">
    <source>
        <dbReference type="Pfam" id="PF00339"/>
    </source>
</evidence>
<dbReference type="InterPro" id="IPR014752">
    <property type="entry name" value="Arrestin-like_C"/>
</dbReference>
<dbReference type="Pfam" id="PF00339">
    <property type="entry name" value="Arrestin_N"/>
    <property type="match status" value="1"/>
</dbReference>
<organism evidence="2 3">
    <name type="scientific">Angomonas deanei</name>
    <dbReference type="NCBI Taxonomy" id="59799"/>
    <lineage>
        <taxon>Eukaryota</taxon>
        <taxon>Discoba</taxon>
        <taxon>Euglenozoa</taxon>
        <taxon>Kinetoplastea</taxon>
        <taxon>Metakinetoplastina</taxon>
        <taxon>Trypanosomatida</taxon>
        <taxon>Trypanosomatidae</taxon>
        <taxon>Strigomonadinae</taxon>
        <taxon>Angomonas</taxon>
    </lineage>
</organism>
<sequence length="384" mass="42117">MQPGDVVYGRLEVDVAASLTLSNIRVDVNGNERITVDKSSHTYTETVRLLRHRIICFGFDGNKERVELAQGSYSYPFTFQIPVTAPPSVSPLYGWCRLSVSYTMEVIVDIPDVSDTSAKIPITVHSIVGAQQMIDSEAAVEYETALVAPCSCCEKEDKSVDVSVRIVPSMLLLTSDTMYYSSVMGHLADAIGGNLIPADVQHLFPDGLAPFTFGIIVTVRNHTTNTEIDDFEATLCQQVEGRIDVEGTDMSVICSAKSKGHYVGPGEEGQFVIRMDLRKAYEKGELQPAIETEFATLKQYISVQSVNVPMVLRRTYPFMWAARVDETNCCPMLPATYGNEIVVPTNNYLASGAGAAVAPTGGYAAVPVTESREEEVWEDKRKDV</sequence>
<dbReference type="SUPFAM" id="SSF81296">
    <property type="entry name" value="E set domains"/>
    <property type="match status" value="1"/>
</dbReference>
<protein>
    <submittedName>
        <fullName evidence="2">Arrestin (Or S-antigen), N-terminal domain containing protein, putative</fullName>
    </submittedName>
</protein>
<feature type="domain" description="Arrestin-like N-terminal" evidence="1">
    <location>
        <begin position="2"/>
        <end position="126"/>
    </location>
</feature>
<dbReference type="Proteomes" id="UP000515908">
    <property type="component" value="Chromosome 04"/>
</dbReference>
<dbReference type="InterPro" id="IPR050357">
    <property type="entry name" value="Arrestin_domain-protein"/>
</dbReference>
<accession>A0A7G2C6B8</accession>
<name>A0A7G2C6B8_9TRYP</name>
<dbReference type="VEuPathDB" id="TriTrypDB:ADEAN_000256200"/>
<dbReference type="PANTHER" id="PTHR11188:SF17">
    <property type="entry name" value="FI21816P1"/>
    <property type="match status" value="1"/>
</dbReference>
<gene>
    <name evidence="2" type="ORF">ADEAN_000256200</name>
</gene>
<dbReference type="Gene3D" id="2.60.40.640">
    <property type="match status" value="1"/>
</dbReference>
<keyword evidence="3" id="KW-1185">Reference proteome</keyword>
<dbReference type="PANTHER" id="PTHR11188">
    <property type="entry name" value="ARRESTIN DOMAIN CONTAINING PROTEIN"/>
    <property type="match status" value="1"/>
</dbReference>
<proteinExistence type="predicted"/>
<evidence type="ECO:0000313" key="3">
    <source>
        <dbReference type="Proteomes" id="UP000515908"/>
    </source>
</evidence>
<reference evidence="2 3" key="1">
    <citation type="submission" date="2020-08" db="EMBL/GenBank/DDBJ databases">
        <authorList>
            <person name="Newling K."/>
            <person name="Davey J."/>
            <person name="Forrester S."/>
        </authorList>
    </citation>
    <scope>NUCLEOTIDE SEQUENCE [LARGE SCALE GENOMIC DNA]</scope>
    <source>
        <strain evidence="3">Crithidia deanei Carvalho (ATCC PRA-265)</strain>
    </source>
</reference>
<dbReference type="EMBL" id="LR877148">
    <property type="protein sequence ID" value="CAD2215109.1"/>
    <property type="molecule type" value="Genomic_DNA"/>
</dbReference>
<dbReference type="AlphaFoldDB" id="A0A7G2C6B8"/>
<dbReference type="GO" id="GO:0005737">
    <property type="term" value="C:cytoplasm"/>
    <property type="evidence" value="ECO:0007669"/>
    <property type="project" value="TreeGrafter"/>
</dbReference>
<dbReference type="InterPro" id="IPR014756">
    <property type="entry name" value="Ig_E-set"/>
</dbReference>
<dbReference type="InterPro" id="IPR011021">
    <property type="entry name" value="Arrestin-like_N"/>
</dbReference>
<dbReference type="GO" id="GO:0015031">
    <property type="term" value="P:protein transport"/>
    <property type="evidence" value="ECO:0007669"/>
    <property type="project" value="TreeGrafter"/>
</dbReference>
<evidence type="ECO:0000313" key="2">
    <source>
        <dbReference type="EMBL" id="CAD2215109.1"/>
    </source>
</evidence>